<keyword evidence="6" id="KW-1185">Reference proteome</keyword>
<evidence type="ECO:0000313" key="5">
    <source>
        <dbReference type="EMBL" id="MBF8807388.1"/>
    </source>
</evidence>
<evidence type="ECO:0000313" key="6">
    <source>
        <dbReference type="Proteomes" id="UP000637757"/>
    </source>
</evidence>
<reference evidence="5" key="1">
    <citation type="submission" date="2020-09" db="EMBL/GenBank/DDBJ databases">
        <title>Genomic insights into the novelty and pathogenicity of a unique biofilm-forming Enterococcus sp. bacteria (Enterococcus lacertideformus) identified in reptiles.</title>
        <authorList>
            <person name="Agius J.E."/>
            <person name="Phalen D.N."/>
            <person name="Rose K."/>
            <person name="Eden J.-S."/>
        </authorList>
    </citation>
    <scope>NUCLEOTIDE SEQUENCE</scope>
    <source>
        <strain evidence="5">PHRS 0518</strain>
    </source>
</reference>
<evidence type="ECO:0000256" key="1">
    <source>
        <dbReference type="ARBA" id="ARBA00022723"/>
    </source>
</evidence>
<dbReference type="Pfam" id="PF01522">
    <property type="entry name" value="Polysacc_deac_1"/>
    <property type="match status" value="1"/>
</dbReference>
<dbReference type="GO" id="GO:0046872">
    <property type="term" value="F:metal ion binding"/>
    <property type="evidence" value="ECO:0007669"/>
    <property type="project" value="UniProtKB-KW"/>
</dbReference>
<accession>A0A931AXI3</accession>
<dbReference type="Gene3D" id="3.20.20.370">
    <property type="entry name" value="Glycoside hydrolase/deacetylase"/>
    <property type="match status" value="1"/>
</dbReference>
<dbReference type="PANTHER" id="PTHR10587:SF133">
    <property type="entry name" value="CHITIN DEACETYLASE 1-RELATED"/>
    <property type="match status" value="1"/>
</dbReference>
<dbReference type="InterPro" id="IPR002509">
    <property type="entry name" value="NODB_dom"/>
</dbReference>
<dbReference type="SUPFAM" id="SSF88713">
    <property type="entry name" value="Glycoside hydrolase/deacetylase"/>
    <property type="match status" value="1"/>
</dbReference>
<protein>
    <submittedName>
        <fullName evidence="5">Polysaccharide deacetylase family protein</fullName>
    </submittedName>
</protein>
<keyword evidence="2" id="KW-0378">Hydrolase</keyword>
<keyword evidence="1" id="KW-0479">Metal-binding</keyword>
<dbReference type="InterPro" id="IPR011330">
    <property type="entry name" value="Glyco_hydro/deAcase_b/a-brl"/>
</dbReference>
<dbReference type="GO" id="GO:0005975">
    <property type="term" value="P:carbohydrate metabolic process"/>
    <property type="evidence" value="ECO:0007669"/>
    <property type="project" value="InterPro"/>
</dbReference>
<proteinExistence type="predicted"/>
<organism evidence="5 6">
    <name type="scientific">Enterococcus lacertideformus</name>
    <dbReference type="NCBI Taxonomy" id="2771493"/>
    <lineage>
        <taxon>Bacteria</taxon>
        <taxon>Bacillati</taxon>
        <taxon>Bacillota</taxon>
        <taxon>Bacilli</taxon>
        <taxon>Lactobacillales</taxon>
        <taxon>Enterococcaceae</taxon>
        <taxon>Enterococcus</taxon>
    </lineage>
</organism>
<dbReference type="AlphaFoldDB" id="A0A931AXI3"/>
<keyword evidence="3" id="KW-1133">Transmembrane helix</keyword>
<dbReference type="Proteomes" id="UP000637757">
    <property type="component" value="Unassembled WGS sequence"/>
</dbReference>
<comment type="caution">
    <text evidence="5">The sequence shown here is derived from an EMBL/GenBank/DDBJ whole genome shotgun (WGS) entry which is preliminary data.</text>
</comment>
<gene>
    <name evidence="5" type="ORF">IC227_01955</name>
</gene>
<dbReference type="GO" id="GO:0016810">
    <property type="term" value="F:hydrolase activity, acting on carbon-nitrogen (but not peptide) bonds"/>
    <property type="evidence" value="ECO:0007669"/>
    <property type="project" value="InterPro"/>
</dbReference>
<evidence type="ECO:0000259" key="4">
    <source>
        <dbReference type="PROSITE" id="PS51677"/>
    </source>
</evidence>
<keyword evidence="3" id="KW-0472">Membrane</keyword>
<sequence>MKGFCKRVINISILLVILFSGISLVIVKIEKESTDRGFKGNEKVIRNKESKWTKSSALLMDKQTMEKIAPGMNHNIEARRYAHETKKIKRYINNEEKYDGHPLVFLTFDDGIHLTMTPKILDILKENQVPATFFILGSKVNDQTQQMLKRQLTEGHAIALHGYSHDYNLLYPNGHASVPQIEREFIKNKEILNNYLGKEFVSKVWRYPGGHMSWEGLTNADHLLDRSSVQWIDWNASVGDASPLEERPTTIDEMMNYLEASYKTSTNQQVQVVLMHDGLDQSLTSEALPKVINFYKEKGYHFGILS</sequence>
<dbReference type="GO" id="GO:0016020">
    <property type="term" value="C:membrane"/>
    <property type="evidence" value="ECO:0007669"/>
    <property type="project" value="TreeGrafter"/>
</dbReference>
<evidence type="ECO:0000256" key="2">
    <source>
        <dbReference type="ARBA" id="ARBA00022801"/>
    </source>
</evidence>
<dbReference type="PROSITE" id="PS51677">
    <property type="entry name" value="NODB"/>
    <property type="match status" value="1"/>
</dbReference>
<dbReference type="PANTHER" id="PTHR10587">
    <property type="entry name" value="GLYCOSYL TRANSFERASE-RELATED"/>
    <property type="match status" value="1"/>
</dbReference>
<feature type="domain" description="NodB homology" evidence="4">
    <location>
        <begin position="102"/>
        <end position="303"/>
    </location>
</feature>
<evidence type="ECO:0000256" key="3">
    <source>
        <dbReference type="SAM" id="Phobius"/>
    </source>
</evidence>
<keyword evidence="3" id="KW-0812">Transmembrane</keyword>
<dbReference type="EMBL" id="JADAKE010000005">
    <property type="protein sequence ID" value="MBF8807388.1"/>
    <property type="molecule type" value="Genomic_DNA"/>
</dbReference>
<feature type="transmembrane region" description="Helical" evidence="3">
    <location>
        <begin position="7"/>
        <end position="27"/>
    </location>
</feature>
<name>A0A931AXI3_9ENTE</name>
<dbReference type="InterPro" id="IPR050248">
    <property type="entry name" value="Polysacc_deacetylase_ArnD"/>
</dbReference>